<accession>A0AA43QPH9</accession>
<dbReference type="EMBL" id="JAPUFD010000009">
    <property type="protein sequence ID" value="MDI1489154.1"/>
    <property type="molecule type" value="Genomic_DNA"/>
</dbReference>
<keyword evidence="3" id="KW-1185">Reference proteome</keyword>
<proteinExistence type="predicted"/>
<evidence type="ECO:0000313" key="2">
    <source>
        <dbReference type="EMBL" id="MDI1489154.1"/>
    </source>
</evidence>
<feature type="region of interest" description="Disordered" evidence="1">
    <location>
        <begin position="159"/>
        <end position="235"/>
    </location>
</feature>
<comment type="caution">
    <text evidence="2">The sequence shown here is derived from an EMBL/GenBank/DDBJ whole genome shotgun (WGS) entry which is preliminary data.</text>
</comment>
<feature type="compositionally biased region" description="Low complexity" evidence="1">
    <location>
        <begin position="219"/>
        <end position="231"/>
    </location>
</feature>
<feature type="region of interest" description="Disordered" evidence="1">
    <location>
        <begin position="296"/>
        <end position="328"/>
    </location>
</feature>
<sequence length="367" mass="38601">MSVTNPDHSGDSVLLQTSDSDWAYKKQLNQLAEISKQLAFGSSRVQDQAGVMQQYTETLFVRLGAADRPISPDVRLELLKALIVIWNNFVSTQTGFCGTLQTSLDRCRRSVLAAQKTLTTQNPALASQLPQLATLARNLHVGRSVKVLPAPTPFLPPAGSVQDAIQGAVGGAPRPLPRPVTEGSSRPEVKLVGPAPVKPAGPPSAKPVSAPPVKPASAPPVKSAPAPSFKPTSAPFIKSTGTPLIRSAGTPLVKPAGPAIKATGATAKHARTPTSRILVGNDATKRPDLMVASQPLAGTTRKAGRAASPAPATSHKRQKTAARAGDAVLKSDAIDPQIRAEIKAWQNNSEEALRRLKEVVGNLRRQI</sequence>
<feature type="compositionally biased region" description="Pro residues" evidence="1">
    <location>
        <begin position="196"/>
        <end position="218"/>
    </location>
</feature>
<organism evidence="2 3">
    <name type="scientific">Ramalina farinacea</name>
    <dbReference type="NCBI Taxonomy" id="258253"/>
    <lineage>
        <taxon>Eukaryota</taxon>
        <taxon>Fungi</taxon>
        <taxon>Dikarya</taxon>
        <taxon>Ascomycota</taxon>
        <taxon>Pezizomycotina</taxon>
        <taxon>Lecanoromycetes</taxon>
        <taxon>OSLEUM clade</taxon>
        <taxon>Lecanoromycetidae</taxon>
        <taxon>Lecanorales</taxon>
        <taxon>Lecanorineae</taxon>
        <taxon>Ramalinaceae</taxon>
        <taxon>Ramalina</taxon>
    </lineage>
</organism>
<reference evidence="2" key="1">
    <citation type="journal article" date="2023" name="Genome Biol. Evol.">
        <title>First Whole Genome Sequence and Flow Cytometry Genome Size Data for the Lichen-Forming Fungus Ramalina farinacea (Ascomycota).</title>
        <authorList>
            <person name="Llewellyn T."/>
            <person name="Mian S."/>
            <person name="Hill R."/>
            <person name="Leitch I.J."/>
            <person name="Gaya E."/>
        </authorList>
    </citation>
    <scope>NUCLEOTIDE SEQUENCE</scope>
    <source>
        <strain evidence="2">LIQ254RAFAR</strain>
    </source>
</reference>
<name>A0AA43QPH9_9LECA</name>
<evidence type="ECO:0000313" key="3">
    <source>
        <dbReference type="Proteomes" id="UP001161017"/>
    </source>
</evidence>
<dbReference type="AlphaFoldDB" id="A0AA43QPH9"/>
<protein>
    <submittedName>
        <fullName evidence="2">Uncharacterized protein</fullName>
    </submittedName>
</protein>
<evidence type="ECO:0000256" key="1">
    <source>
        <dbReference type="SAM" id="MobiDB-lite"/>
    </source>
</evidence>
<gene>
    <name evidence="2" type="ORF">OHK93_008432</name>
</gene>
<dbReference type="Proteomes" id="UP001161017">
    <property type="component" value="Unassembled WGS sequence"/>
</dbReference>